<dbReference type="KEGG" id="sgn:SGRA_2514"/>
<reference evidence="2 3" key="1">
    <citation type="journal article" date="2012" name="Stand. Genomic Sci.">
        <title>Complete genome sequencing and analysis of Saprospira grandis str. Lewin, a predatory marine bacterium.</title>
        <authorList>
            <person name="Saw J.H."/>
            <person name="Yuryev A."/>
            <person name="Kanbe M."/>
            <person name="Hou S."/>
            <person name="Young A.G."/>
            <person name="Aizawa S."/>
            <person name="Alam M."/>
        </authorList>
    </citation>
    <scope>NUCLEOTIDE SEQUENCE [LARGE SCALE GENOMIC DNA]</scope>
    <source>
        <strain evidence="2 3">Lewin</strain>
    </source>
</reference>
<keyword evidence="1" id="KW-0732">Signal</keyword>
<dbReference type="Proteomes" id="UP000007519">
    <property type="component" value="Chromosome"/>
</dbReference>
<evidence type="ECO:0000256" key="1">
    <source>
        <dbReference type="SAM" id="SignalP"/>
    </source>
</evidence>
<evidence type="ECO:0000313" key="2">
    <source>
        <dbReference type="EMBL" id="AFC25242.1"/>
    </source>
</evidence>
<dbReference type="OrthoDB" id="1495718at2"/>
<dbReference type="EMBL" id="CP002831">
    <property type="protein sequence ID" value="AFC25242.1"/>
    <property type="molecule type" value="Genomic_DNA"/>
</dbReference>
<sequence length="356" mass="39429">MKTKFLLLLGLFAFGPQLFAQDDKKPEEKKEGWTYDAGIGLDFAQLLLINPKVGAGENKIAFGGSTTMGADYKKGRLKWENNFSLNFGVQRLGASSNPFQKAIDELRLSSFADYKIVKDKPWGYALDLTFLSQLTPNYEGNTLSYQEGMASRSPRSKFFSPATVTISPSISYKPDDHLSVLISPASLKSIIVADDSIAAIANADASAGVHGTPYGGTDRAAFIDRWGVRPTGMTADSVLYANHSMQLGATMKILYKNKFFLNAEKKPRLGVKTSLTLFSDYLHNPQNIDVEWLTTTDLYIFKGLSISLNTIVFYDHDVQVQLDRDNDPDTGVNGYESTGRRVSVTESLLIKYNFLF</sequence>
<dbReference type="RefSeq" id="WP_015692855.1">
    <property type="nucleotide sequence ID" value="NC_016940.1"/>
</dbReference>
<feature type="chain" id="PRO_5003604875" description="DUF3078 domain-containing protein" evidence="1">
    <location>
        <begin position="21"/>
        <end position="356"/>
    </location>
</feature>
<dbReference type="InterPro" id="IPR021428">
    <property type="entry name" value="DUF3078"/>
</dbReference>
<dbReference type="STRING" id="984262.SGRA_2514"/>
<dbReference type="AlphaFoldDB" id="H6L5M6"/>
<dbReference type="Pfam" id="PF11276">
    <property type="entry name" value="DUF3078"/>
    <property type="match status" value="1"/>
</dbReference>
<organism evidence="2 3">
    <name type="scientific">Saprospira grandis (strain Lewin)</name>
    <dbReference type="NCBI Taxonomy" id="984262"/>
    <lineage>
        <taxon>Bacteria</taxon>
        <taxon>Pseudomonadati</taxon>
        <taxon>Bacteroidota</taxon>
        <taxon>Saprospiria</taxon>
        <taxon>Saprospirales</taxon>
        <taxon>Saprospiraceae</taxon>
        <taxon>Saprospira</taxon>
    </lineage>
</organism>
<dbReference type="HOGENOM" id="CLU_057100_1_1_10"/>
<evidence type="ECO:0000313" key="3">
    <source>
        <dbReference type="Proteomes" id="UP000007519"/>
    </source>
</evidence>
<name>H6L5M6_SAPGL</name>
<keyword evidence="3" id="KW-1185">Reference proteome</keyword>
<proteinExistence type="predicted"/>
<evidence type="ECO:0008006" key="4">
    <source>
        <dbReference type="Google" id="ProtNLM"/>
    </source>
</evidence>
<feature type="signal peptide" evidence="1">
    <location>
        <begin position="1"/>
        <end position="20"/>
    </location>
</feature>
<gene>
    <name evidence="2" type="ordered locus">SGRA_2514</name>
</gene>
<accession>H6L5M6</accession>
<protein>
    <recommendedName>
        <fullName evidence="4">DUF3078 domain-containing protein</fullName>
    </recommendedName>
</protein>
<dbReference type="eggNOG" id="COG3137">
    <property type="taxonomic scope" value="Bacteria"/>
</dbReference>